<name>A0A1N7PES1_9PROT</name>
<keyword evidence="5" id="KW-0378">Hydrolase</keyword>
<comment type="catalytic activity">
    <reaction evidence="9">
        <text>S-methyl-5'-thioadenosine + phosphate = 5-(methylsulfanyl)-alpha-D-ribose 1-phosphate + adenine</text>
        <dbReference type="Rhea" id="RHEA:11852"/>
        <dbReference type="ChEBI" id="CHEBI:16708"/>
        <dbReference type="ChEBI" id="CHEBI:17509"/>
        <dbReference type="ChEBI" id="CHEBI:43474"/>
        <dbReference type="ChEBI" id="CHEBI:58533"/>
        <dbReference type="EC" id="2.4.2.28"/>
    </reaction>
    <physiologicalReaction direction="left-to-right" evidence="9">
        <dbReference type="Rhea" id="RHEA:11853"/>
    </physiologicalReaction>
</comment>
<comment type="catalytic activity">
    <reaction evidence="1">
        <text>inosine + phosphate = alpha-D-ribose 1-phosphate + hypoxanthine</text>
        <dbReference type="Rhea" id="RHEA:27646"/>
        <dbReference type="ChEBI" id="CHEBI:17368"/>
        <dbReference type="ChEBI" id="CHEBI:17596"/>
        <dbReference type="ChEBI" id="CHEBI:43474"/>
        <dbReference type="ChEBI" id="CHEBI:57720"/>
        <dbReference type="EC" id="2.4.2.1"/>
    </reaction>
    <physiologicalReaction direction="left-to-right" evidence="1">
        <dbReference type="Rhea" id="RHEA:27647"/>
    </physiologicalReaction>
</comment>
<dbReference type="Proteomes" id="UP000185678">
    <property type="component" value="Unassembled WGS sequence"/>
</dbReference>
<protein>
    <recommendedName>
        <fullName evidence="10">Purine nucleoside phosphorylase</fullName>
    </recommendedName>
</protein>
<dbReference type="GO" id="GO:0016787">
    <property type="term" value="F:hydrolase activity"/>
    <property type="evidence" value="ECO:0007669"/>
    <property type="project" value="UniProtKB-KW"/>
</dbReference>
<keyword evidence="6" id="KW-0862">Zinc</keyword>
<sequence length="256" mass="27640">MITVSALNALANVRHGFFTRNGGVSEGIYASRNCGFGSNDNPEHVRTNRARCMLEVELPPESLVTVYQEHTSKVLIVDRPFPEGEIPVADAMVTTVPRLGLGVLTADCAPVLLADSVAGVVGAAHAGWKGALGGVLDNTIAAMVSLGARPERIVAGVGPCIAQRSYQVGPEFPAAFLAELPDNERFFAPSARQEGSFMFDLPGYVARRLARAGVGEVMPTPCDTCREENRFFSYRRNTLRGERDYGRMLSIIALER</sequence>
<reference evidence="11 12" key="1">
    <citation type="submission" date="2017-01" db="EMBL/GenBank/DDBJ databases">
        <authorList>
            <person name="Mah S.A."/>
            <person name="Swanson W.J."/>
            <person name="Moy G.W."/>
            <person name="Vacquier V.D."/>
        </authorList>
    </citation>
    <scope>NUCLEOTIDE SEQUENCE [LARGE SCALE GENOMIC DNA]</scope>
    <source>
        <strain evidence="11 12">DSM 11589</strain>
    </source>
</reference>
<organism evidence="11 12">
    <name type="scientific">Insolitispirillum peregrinum</name>
    <dbReference type="NCBI Taxonomy" id="80876"/>
    <lineage>
        <taxon>Bacteria</taxon>
        <taxon>Pseudomonadati</taxon>
        <taxon>Pseudomonadota</taxon>
        <taxon>Alphaproteobacteria</taxon>
        <taxon>Rhodospirillales</taxon>
        <taxon>Novispirillaceae</taxon>
        <taxon>Insolitispirillum</taxon>
    </lineage>
</organism>
<evidence type="ECO:0000256" key="2">
    <source>
        <dbReference type="ARBA" id="ARBA00007353"/>
    </source>
</evidence>
<dbReference type="InterPro" id="IPR038371">
    <property type="entry name" value="Cu_polyphenol_OxRdtase_sf"/>
</dbReference>
<keyword evidence="4" id="KW-0479">Metal-binding</keyword>
<evidence type="ECO:0000313" key="11">
    <source>
        <dbReference type="EMBL" id="SIT09064.1"/>
    </source>
</evidence>
<evidence type="ECO:0000256" key="5">
    <source>
        <dbReference type="ARBA" id="ARBA00022801"/>
    </source>
</evidence>
<dbReference type="InterPro" id="IPR003730">
    <property type="entry name" value="Cu_polyphenol_OxRdtase"/>
</dbReference>
<evidence type="ECO:0000256" key="1">
    <source>
        <dbReference type="ARBA" id="ARBA00000553"/>
    </source>
</evidence>
<dbReference type="Pfam" id="PF02578">
    <property type="entry name" value="Cu-oxidase_4"/>
    <property type="match status" value="1"/>
</dbReference>
<evidence type="ECO:0000256" key="6">
    <source>
        <dbReference type="ARBA" id="ARBA00022833"/>
    </source>
</evidence>
<dbReference type="STRING" id="80876.SAMN05421779_106267"/>
<gene>
    <name evidence="11" type="ORF">SAMN05421779_106267</name>
</gene>
<dbReference type="SUPFAM" id="SSF64438">
    <property type="entry name" value="CNF1/YfiH-like putative cysteine hydrolases"/>
    <property type="match status" value="1"/>
</dbReference>
<dbReference type="RefSeq" id="WP_076401561.1">
    <property type="nucleotide sequence ID" value="NZ_FTOA01000006.1"/>
</dbReference>
<evidence type="ECO:0000256" key="4">
    <source>
        <dbReference type="ARBA" id="ARBA00022723"/>
    </source>
</evidence>
<evidence type="ECO:0000256" key="7">
    <source>
        <dbReference type="ARBA" id="ARBA00047989"/>
    </source>
</evidence>
<evidence type="ECO:0000256" key="8">
    <source>
        <dbReference type="ARBA" id="ARBA00048968"/>
    </source>
</evidence>
<dbReference type="PANTHER" id="PTHR30616:SF2">
    <property type="entry name" value="PURINE NUCLEOSIDE PHOSPHORYLASE LACC1"/>
    <property type="match status" value="1"/>
</dbReference>
<dbReference type="OrthoDB" id="4279at2"/>
<dbReference type="GO" id="GO:0005507">
    <property type="term" value="F:copper ion binding"/>
    <property type="evidence" value="ECO:0007669"/>
    <property type="project" value="TreeGrafter"/>
</dbReference>
<dbReference type="AlphaFoldDB" id="A0A1N7PES1"/>
<dbReference type="PANTHER" id="PTHR30616">
    <property type="entry name" value="UNCHARACTERIZED PROTEIN YFIH"/>
    <property type="match status" value="1"/>
</dbReference>
<dbReference type="CDD" id="cd16833">
    <property type="entry name" value="YfiH"/>
    <property type="match status" value="1"/>
</dbReference>
<evidence type="ECO:0000256" key="9">
    <source>
        <dbReference type="ARBA" id="ARBA00049893"/>
    </source>
</evidence>
<keyword evidence="3" id="KW-0808">Transferase</keyword>
<comment type="catalytic activity">
    <reaction evidence="7">
        <text>adenosine + H2O + H(+) = inosine + NH4(+)</text>
        <dbReference type="Rhea" id="RHEA:24408"/>
        <dbReference type="ChEBI" id="CHEBI:15377"/>
        <dbReference type="ChEBI" id="CHEBI:15378"/>
        <dbReference type="ChEBI" id="CHEBI:16335"/>
        <dbReference type="ChEBI" id="CHEBI:17596"/>
        <dbReference type="ChEBI" id="CHEBI:28938"/>
        <dbReference type="EC" id="3.5.4.4"/>
    </reaction>
    <physiologicalReaction direction="left-to-right" evidence="7">
        <dbReference type="Rhea" id="RHEA:24409"/>
    </physiologicalReaction>
</comment>
<dbReference type="NCBIfam" id="TIGR00726">
    <property type="entry name" value="peptidoglycan editing factor PgeF"/>
    <property type="match status" value="1"/>
</dbReference>
<evidence type="ECO:0000256" key="3">
    <source>
        <dbReference type="ARBA" id="ARBA00022679"/>
    </source>
</evidence>
<comment type="similarity">
    <text evidence="2 10">Belongs to the purine nucleoside phosphorylase YfiH/LACC1 family.</text>
</comment>
<dbReference type="EMBL" id="FTOA01000006">
    <property type="protein sequence ID" value="SIT09064.1"/>
    <property type="molecule type" value="Genomic_DNA"/>
</dbReference>
<evidence type="ECO:0000313" key="12">
    <source>
        <dbReference type="Proteomes" id="UP000185678"/>
    </source>
</evidence>
<keyword evidence="12" id="KW-1185">Reference proteome</keyword>
<comment type="catalytic activity">
    <reaction evidence="8">
        <text>adenosine + phosphate = alpha-D-ribose 1-phosphate + adenine</text>
        <dbReference type="Rhea" id="RHEA:27642"/>
        <dbReference type="ChEBI" id="CHEBI:16335"/>
        <dbReference type="ChEBI" id="CHEBI:16708"/>
        <dbReference type="ChEBI" id="CHEBI:43474"/>
        <dbReference type="ChEBI" id="CHEBI:57720"/>
        <dbReference type="EC" id="2.4.2.1"/>
    </reaction>
    <physiologicalReaction direction="left-to-right" evidence="8">
        <dbReference type="Rhea" id="RHEA:27643"/>
    </physiologicalReaction>
</comment>
<dbReference type="GO" id="GO:0017061">
    <property type="term" value="F:S-methyl-5-thioadenosine phosphorylase activity"/>
    <property type="evidence" value="ECO:0007669"/>
    <property type="project" value="UniProtKB-EC"/>
</dbReference>
<evidence type="ECO:0000256" key="10">
    <source>
        <dbReference type="RuleBase" id="RU361274"/>
    </source>
</evidence>
<dbReference type="InterPro" id="IPR011324">
    <property type="entry name" value="Cytotoxic_necrot_fac-like_cat"/>
</dbReference>
<accession>A0A1N7PES1</accession>
<proteinExistence type="inferred from homology"/>
<dbReference type="Gene3D" id="3.60.140.10">
    <property type="entry name" value="CNF1/YfiH-like putative cysteine hydrolases"/>
    <property type="match status" value="1"/>
</dbReference>